<dbReference type="Proteomes" id="UP000828251">
    <property type="component" value="Unassembled WGS sequence"/>
</dbReference>
<evidence type="ECO:0000313" key="2">
    <source>
        <dbReference type="EMBL" id="KAH1084199.1"/>
    </source>
</evidence>
<accession>A0A9D3VL84</accession>
<dbReference type="EMBL" id="JAIQCV010000007">
    <property type="protein sequence ID" value="KAH1084199.1"/>
    <property type="molecule type" value="Genomic_DNA"/>
</dbReference>
<reference evidence="2 3" key="1">
    <citation type="journal article" date="2021" name="Plant Biotechnol. J.">
        <title>Multi-omics assisted identification of the key and species-specific regulatory components of drought-tolerant mechanisms in Gossypium stocksii.</title>
        <authorList>
            <person name="Yu D."/>
            <person name="Ke L."/>
            <person name="Zhang D."/>
            <person name="Wu Y."/>
            <person name="Sun Y."/>
            <person name="Mei J."/>
            <person name="Sun J."/>
            <person name="Sun Y."/>
        </authorList>
    </citation>
    <scope>NUCLEOTIDE SEQUENCE [LARGE SCALE GENOMIC DNA]</scope>
    <source>
        <strain evidence="3">cv. E1</strain>
        <tissue evidence="2">Leaf</tissue>
    </source>
</reference>
<keyword evidence="3" id="KW-1185">Reference proteome</keyword>
<evidence type="ECO:0000313" key="3">
    <source>
        <dbReference type="Proteomes" id="UP000828251"/>
    </source>
</evidence>
<feature type="compositionally biased region" description="Basic and acidic residues" evidence="1">
    <location>
        <begin position="29"/>
        <end position="39"/>
    </location>
</feature>
<protein>
    <submittedName>
        <fullName evidence="2">Uncharacterized protein</fullName>
    </submittedName>
</protein>
<sequence>MEASQLSILNLKERERSRNLHAATSLLKNRQDKNKPDMGKAFDHVSFVLRDGNENEHVDSWNKFAKAVGIAT</sequence>
<comment type="caution">
    <text evidence="2">The sequence shown here is derived from an EMBL/GenBank/DDBJ whole genome shotgun (WGS) entry which is preliminary data.</text>
</comment>
<feature type="region of interest" description="Disordered" evidence="1">
    <location>
        <begin position="20"/>
        <end position="39"/>
    </location>
</feature>
<dbReference type="AlphaFoldDB" id="A0A9D3VL84"/>
<gene>
    <name evidence="2" type="ORF">J1N35_023960</name>
</gene>
<organism evidence="2 3">
    <name type="scientific">Gossypium stocksii</name>
    <dbReference type="NCBI Taxonomy" id="47602"/>
    <lineage>
        <taxon>Eukaryota</taxon>
        <taxon>Viridiplantae</taxon>
        <taxon>Streptophyta</taxon>
        <taxon>Embryophyta</taxon>
        <taxon>Tracheophyta</taxon>
        <taxon>Spermatophyta</taxon>
        <taxon>Magnoliopsida</taxon>
        <taxon>eudicotyledons</taxon>
        <taxon>Gunneridae</taxon>
        <taxon>Pentapetalae</taxon>
        <taxon>rosids</taxon>
        <taxon>malvids</taxon>
        <taxon>Malvales</taxon>
        <taxon>Malvaceae</taxon>
        <taxon>Malvoideae</taxon>
        <taxon>Gossypium</taxon>
    </lineage>
</organism>
<evidence type="ECO:0000256" key="1">
    <source>
        <dbReference type="SAM" id="MobiDB-lite"/>
    </source>
</evidence>
<proteinExistence type="predicted"/>
<name>A0A9D3VL84_9ROSI</name>